<dbReference type="GO" id="GO:0005886">
    <property type="term" value="C:plasma membrane"/>
    <property type="evidence" value="ECO:0007669"/>
    <property type="project" value="TreeGrafter"/>
</dbReference>
<protein>
    <submittedName>
        <fullName evidence="4">Prepilin peptidase</fullName>
    </submittedName>
</protein>
<dbReference type="GO" id="GO:0004190">
    <property type="term" value="F:aspartic-type endopeptidase activity"/>
    <property type="evidence" value="ECO:0007669"/>
    <property type="project" value="InterPro"/>
</dbReference>
<sequence length="225" mass="25988">MMTLAFFLLGGLAGIFVWLYIDRFIPNLQQEIYQNYIELYPENSPIFHSEKAAIQSQNCGHIFLYFLGFGLSFAVLYYFLQDELFTLWLAITLSLLFVISWLDWHYQLISPTPCLFLFFLGLFGAHQEFSILTLSQSLESAVSFFSVFCIIYYLSKWFYKKEALGRGDYWLALGVGTYLTIAHLPLFLFIACLLGIIVYWISRKSVLPFAPFLCLSLIITSAITL</sequence>
<feature type="transmembrane region" description="Helical" evidence="2">
    <location>
        <begin position="171"/>
        <end position="200"/>
    </location>
</feature>
<feature type="transmembrane region" description="Helical" evidence="2">
    <location>
        <begin position="114"/>
        <end position="135"/>
    </location>
</feature>
<name>A0A369Z6U0_HAEPA</name>
<evidence type="ECO:0000313" key="4">
    <source>
        <dbReference type="EMBL" id="RDE98476.1"/>
    </source>
</evidence>
<evidence type="ECO:0000256" key="2">
    <source>
        <dbReference type="SAM" id="Phobius"/>
    </source>
</evidence>
<dbReference type="Proteomes" id="UP000253910">
    <property type="component" value="Unassembled WGS sequence"/>
</dbReference>
<dbReference type="InterPro" id="IPR000045">
    <property type="entry name" value="Prepilin_IV_endopep_pep"/>
</dbReference>
<evidence type="ECO:0000313" key="5">
    <source>
        <dbReference type="Proteomes" id="UP000253910"/>
    </source>
</evidence>
<dbReference type="Pfam" id="PF01478">
    <property type="entry name" value="Peptidase_A24"/>
    <property type="match status" value="1"/>
</dbReference>
<dbReference type="EMBL" id="QEPW01000002">
    <property type="protein sequence ID" value="RDE98476.1"/>
    <property type="molecule type" value="Genomic_DNA"/>
</dbReference>
<dbReference type="RefSeq" id="WP_111314885.1">
    <property type="nucleotide sequence ID" value="NZ_QEPW01000002.1"/>
</dbReference>
<feature type="transmembrane region" description="Helical" evidence="2">
    <location>
        <begin position="206"/>
        <end position="224"/>
    </location>
</feature>
<comment type="caution">
    <text evidence="4">The sequence shown here is derived from an EMBL/GenBank/DDBJ whole genome shotgun (WGS) entry which is preliminary data.</text>
</comment>
<dbReference type="PANTHER" id="PTHR30487">
    <property type="entry name" value="TYPE 4 PREPILIN-LIKE PROTEINS LEADER PEPTIDE-PROCESSING ENZYME"/>
    <property type="match status" value="1"/>
</dbReference>
<proteinExistence type="inferred from homology"/>
<keyword evidence="2" id="KW-0812">Transmembrane</keyword>
<dbReference type="Gene3D" id="1.20.120.1220">
    <property type="match status" value="1"/>
</dbReference>
<reference evidence="4 5" key="1">
    <citation type="submission" date="2018-05" db="EMBL/GenBank/DDBJ databases">
        <title>Draft Genome Sequences for a Diverse set of 7 Haemophilus Species.</title>
        <authorList>
            <person name="Nichols M."/>
            <person name="Topaz N."/>
            <person name="Wang X."/>
            <person name="Wang X."/>
            <person name="Boxrud D."/>
        </authorList>
    </citation>
    <scope>NUCLEOTIDE SEQUENCE [LARGE SCALE GENOMIC DNA]</scope>
    <source>
        <strain evidence="4 5">C2008001710</strain>
    </source>
</reference>
<dbReference type="InterPro" id="IPR050882">
    <property type="entry name" value="Prepilin_peptidase/N-MTase"/>
</dbReference>
<evidence type="ECO:0000259" key="3">
    <source>
        <dbReference type="Pfam" id="PF01478"/>
    </source>
</evidence>
<feature type="transmembrane region" description="Helical" evidence="2">
    <location>
        <begin position="6"/>
        <end position="25"/>
    </location>
</feature>
<gene>
    <name evidence="4" type="ORF">DPV87_01520</name>
</gene>
<dbReference type="PANTHER" id="PTHR30487:SF0">
    <property type="entry name" value="PREPILIN LEADER PEPTIDASE_N-METHYLTRANSFERASE-RELATED"/>
    <property type="match status" value="1"/>
</dbReference>
<evidence type="ECO:0000256" key="1">
    <source>
        <dbReference type="ARBA" id="ARBA00005801"/>
    </source>
</evidence>
<dbReference type="GO" id="GO:0006465">
    <property type="term" value="P:signal peptide processing"/>
    <property type="evidence" value="ECO:0007669"/>
    <property type="project" value="TreeGrafter"/>
</dbReference>
<feature type="transmembrane region" description="Helical" evidence="2">
    <location>
        <begin position="141"/>
        <end position="159"/>
    </location>
</feature>
<keyword evidence="2" id="KW-1133">Transmembrane helix</keyword>
<organism evidence="4 5">
    <name type="scientific">Haemophilus parainfluenzae</name>
    <dbReference type="NCBI Taxonomy" id="729"/>
    <lineage>
        <taxon>Bacteria</taxon>
        <taxon>Pseudomonadati</taxon>
        <taxon>Pseudomonadota</taxon>
        <taxon>Gammaproteobacteria</taxon>
        <taxon>Pasteurellales</taxon>
        <taxon>Pasteurellaceae</taxon>
        <taxon>Haemophilus</taxon>
    </lineage>
</organism>
<feature type="domain" description="Prepilin type IV endopeptidase peptidase" evidence="3">
    <location>
        <begin position="91"/>
        <end position="198"/>
    </location>
</feature>
<dbReference type="AlphaFoldDB" id="A0A369Z6U0"/>
<feature type="transmembrane region" description="Helical" evidence="2">
    <location>
        <begin position="85"/>
        <end position="102"/>
    </location>
</feature>
<feature type="transmembrane region" description="Helical" evidence="2">
    <location>
        <begin position="62"/>
        <end position="79"/>
    </location>
</feature>
<comment type="similarity">
    <text evidence="1">Belongs to the peptidase A24 family.</text>
</comment>
<keyword evidence="2" id="KW-0472">Membrane</keyword>
<accession>A0A369Z6U0</accession>